<dbReference type="EMBL" id="JAQJAN010000007">
    <property type="protein sequence ID" value="KAJ5726852.1"/>
    <property type="molecule type" value="Genomic_DNA"/>
</dbReference>
<evidence type="ECO:0000313" key="3">
    <source>
        <dbReference type="Proteomes" id="UP001215712"/>
    </source>
</evidence>
<accession>A0AAD6MW07</accession>
<dbReference type="Gene3D" id="3.40.630.30">
    <property type="match status" value="1"/>
</dbReference>
<evidence type="ECO:0000259" key="1">
    <source>
        <dbReference type="Pfam" id="PF00583"/>
    </source>
</evidence>
<evidence type="ECO:0000313" key="2">
    <source>
        <dbReference type="EMBL" id="KAJ5726852.1"/>
    </source>
</evidence>
<dbReference type="SUPFAM" id="SSF55729">
    <property type="entry name" value="Acyl-CoA N-acyltransferases (Nat)"/>
    <property type="match status" value="1"/>
</dbReference>
<sequence>MVKREKSDWEKYSDGERIQVATSNLKPTGDLGIEGLSDGWLRDMVFVARYKGRIIGALVMRAIPVDMDVVDTAHASATLSSAIGRYVPGRAYRWKAVIRAWNVEEAYRGFGVGRNILQYAIEHTVDRGWDGPEFAVDHANSLRILPAFLNGKMDRMEVRARKKLAKEIETYKCVVWNRDN</sequence>
<dbReference type="Pfam" id="PF00583">
    <property type="entry name" value="Acetyltransf_1"/>
    <property type="match status" value="1"/>
</dbReference>
<dbReference type="InterPro" id="IPR000182">
    <property type="entry name" value="GNAT_dom"/>
</dbReference>
<organism evidence="2 3">
    <name type="scientific">Penicillium malachiteum</name>
    <dbReference type="NCBI Taxonomy" id="1324776"/>
    <lineage>
        <taxon>Eukaryota</taxon>
        <taxon>Fungi</taxon>
        <taxon>Dikarya</taxon>
        <taxon>Ascomycota</taxon>
        <taxon>Pezizomycotina</taxon>
        <taxon>Eurotiomycetes</taxon>
        <taxon>Eurotiomycetidae</taxon>
        <taxon>Eurotiales</taxon>
        <taxon>Aspergillaceae</taxon>
        <taxon>Penicillium</taxon>
    </lineage>
</organism>
<dbReference type="InterPro" id="IPR016181">
    <property type="entry name" value="Acyl_CoA_acyltransferase"/>
</dbReference>
<gene>
    <name evidence="2" type="ORF">N7493_005879</name>
</gene>
<dbReference type="GO" id="GO:0016747">
    <property type="term" value="F:acyltransferase activity, transferring groups other than amino-acyl groups"/>
    <property type="evidence" value="ECO:0007669"/>
    <property type="project" value="InterPro"/>
</dbReference>
<dbReference type="AlphaFoldDB" id="A0AAD6MW07"/>
<keyword evidence="3" id="KW-1185">Reference proteome</keyword>
<dbReference type="Proteomes" id="UP001215712">
    <property type="component" value="Unassembled WGS sequence"/>
</dbReference>
<reference evidence="2" key="2">
    <citation type="submission" date="2023-01" db="EMBL/GenBank/DDBJ databases">
        <authorList>
            <person name="Petersen C."/>
        </authorList>
    </citation>
    <scope>NUCLEOTIDE SEQUENCE</scope>
    <source>
        <strain evidence="2">IBT 17514</strain>
    </source>
</reference>
<reference evidence="2" key="1">
    <citation type="journal article" date="2023" name="IMA Fungus">
        <title>Comparative genomic study of the Penicillium genus elucidates a diverse pangenome and 15 lateral gene transfer events.</title>
        <authorList>
            <person name="Petersen C."/>
            <person name="Sorensen T."/>
            <person name="Nielsen M.R."/>
            <person name="Sondergaard T.E."/>
            <person name="Sorensen J.L."/>
            <person name="Fitzpatrick D.A."/>
            <person name="Frisvad J.C."/>
            <person name="Nielsen K.L."/>
        </authorList>
    </citation>
    <scope>NUCLEOTIDE SEQUENCE</scope>
    <source>
        <strain evidence="2">IBT 17514</strain>
    </source>
</reference>
<proteinExistence type="predicted"/>
<name>A0AAD6MW07_9EURO</name>
<comment type="caution">
    <text evidence="2">The sequence shown here is derived from an EMBL/GenBank/DDBJ whole genome shotgun (WGS) entry which is preliminary data.</text>
</comment>
<protein>
    <recommendedName>
        <fullName evidence="1">N-acetyltransferase domain-containing protein</fullName>
    </recommendedName>
</protein>
<feature type="domain" description="N-acetyltransferase" evidence="1">
    <location>
        <begin position="42"/>
        <end position="128"/>
    </location>
</feature>